<reference evidence="1" key="1">
    <citation type="submission" date="2022-03" db="EMBL/GenBank/DDBJ databases">
        <title>Genome Identification and Characterization of new species Bdellovibrio reynosense LBG001 sp. nov. from a Mexico soil sample.</title>
        <authorList>
            <person name="Camilli A."/>
            <person name="Ajao Y."/>
            <person name="Guo X."/>
        </authorList>
    </citation>
    <scope>NUCLEOTIDE SEQUENCE</scope>
    <source>
        <strain evidence="1">LBG001</strain>
    </source>
</reference>
<evidence type="ECO:0000313" key="1">
    <source>
        <dbReference type="EMBL" id="UOF00805.1"/>
    </source>
</evidence>
<gene>
    <name evidence="1" type="ORF">MNR06_13970</name>
</gene>
<keyword evidence="2" id="KW-1185">Reference proteome</keyword>
<sequence length="424" mass="48649">MKTSSRILILRHLILAAIFLAAGACSFKKNPKTGQVKLVVVEETKTVIPTLKIADIINQPDEDRAIRELKGLGKAYNEFSNKEESLLDITIKYNKPKVLNHLLIMGLNPFHLNEKSISDLQFNEDLNDIITTAQKDRILGIVHLYPRPIGYGDPDDGYSIQKFFTSISDLKLDVRGCQKFTGFLMDIKYFQTTSEFPGFYFRATHLLPTETVIRDFLTKSACADSSRQFSKEKISEWASLEFFSQFQNNFESNDFMAFILSLNKPKNITINLSSVKKYRDASQHKVNPLTLLALKSICVDDEEKILQWVNVLRDYSQNGKDFNSEKYQLKTHILNYEDRERCANELCTNYYNNALAITEAHQFLYPTSQFEDFTVTTIFNPMDNLNDNPEELKEHEKSLSALKAEVCPNIEKNNSVGENKEEVL</sequence>
<proteinExistence type="predicted"/>
<protein>
    <submittedName>
        <fullName evidence="1">Uncharacterized protein</fullName>
    </submittedName>
</protein>
<dbReference type="EMBL" id="CP093442">
    <property type="protein sequence ID" value="UOF00805.1"/>
    <property type="molecule type" value="Genomic_DNA"/>
</dbReference>
<evidence type="ECO:0000313" key="2">
    <source>
        <dbReference type="Proteomes" id="UP000830116"/>
    </source>
</evidence>
<dbReference type="RefSeq" id="WP_243536979.1">
    <property type="nucleotide sequence ID" value="NZ_CP093442.1"/>
</dbReference>
<dbReference type="Proteomes" id="UP000830116">
    <property type="component" value="Chromosome"/>
</dbReference>
<dbReference type="PROSITE" id="PS51257">
    <property type="entry name" value="PROKAR_LIPOPROTEIN"/>
    <property type="match status" value="1"/>
</dbReference>
<name>A0ABY4CF19_9BACT</name>
<accession>A0ABY4CF19</accession>
<organism evidence="1 2">
    <name type="scientific">Bdellovibrio reynosensis</name>
    <dbReference type="NCBI Taxonomy" id="2835041"/>
    <lineage>
        <taxon>Bacteria</taxon>
        <taxon>Pseudomonadati</taxon>
        <taxon>Bdellovibrionota</taxon>
        <taxon>Bdellovibrionia</taxon>
        <taxon>Bdellovibrionales</taxon>
        <taxon>Pseudobdellovibrionaceae</taxon>
        <taxon>Bdellovibrio</taxon>
    </lineage>
</organism>